<evidence type="ECO:0000313" key="7">
    <source>
        <dbReference type="EMBL" id="KAD2804247.1"/>
    </source>
</evidence>
<evidence type="ECO:0000256" key="1">
    <source>
        <dbReference type="ARBA" id="ARBA00022723"/>
    </source>
</evidence>
<dbReference type="InterPro" id="IPR049808">
    <property type="entry name" value="CONSTANS-like_Bbox1"/>
</dbReference>
<feature type="compositionally biased region" description="Basic and acidic residues" evidence="5">
    <location>
        <begin position="368"/>
        <end position="382"/>
    </location>
</feature>
<dbReference type="OrthoDB" id="1588981at2759"/>
<feature type="domain" description="B box-type" evidence="6">
    <location>
        <begin position="77"/>
        <end position="116"/>
    </location>
</feature>
<feature type="compositionally biased region" description="Basic and acidic residues" evidence="5">
    <location>
        <begin position="308"/>
        <end position="317"/>
    </location>
</feature>
<organism evidence="7 8">
    <name type="scientific">Mikania micrantha</name>
    <name type="common">bitter vine</name>
    <dbReference type="NCBI Taxonomy" id="192012"/>
    <lineage>
        <taxon>Eukaryota</taxon>
        <taxon>Viridiplantae</taxon>
        <taxon>Streptophyta</taxon>
        <taxon>Embryophyta</taxon>
        <taxon>Tracheophyta</taxon>
        <taxon>Spermatophyta</taxon>
        <taxon>Magnoliopsida</taxon>
        <taxon>eudicotyledons</taxon>
        <taxon>Gunneridae</taxon>
        <taxon>Pentapetalae</taxon>
        <taxon>asterids</taxon>
        <taxon>campanulids</taxon>
        <taxon>Asterales</taxon>
        <taxon>Asteraceae</taxon>
        <taxon>Asteroideae</taxon>
        <taxon>Heliantheae alliance</taxon>
        <taxon>Eupatorieae</taxon>
        <taxon>Mikania</taxon>
    </lineage>
</organism>
<keyword evidence="8" id="KW-1185">Reference proteome</keyword>
<feature type="region of interest" description="Disordered" evidence="5">
    <location>
        <begin position="308"/>
        <end position="336"/>
    </location>
</feature>
<evidence type="ECO:0000256" key="3">
    <source>
        <dbReference type="ARBA" id="ARBA00022833"/>
    </source>
</evidence>
<keyword evidence="3" id="KW-0862">Zinc</keyword>
<reference evidence="7 8" key="1">
    <citation type="submission" date="2019-05" db="EMBL/GenBank/DDBJ databases">
        <title>Mikania micrantha, genome provides insights into the molecular mechanism of rapid growth.</title>
        <authorList>
            <person name="Liu B."/>
        </authorList>
    </citation>
    <scope>NUCLEOTIDE SEQUENCE [LARGE SCALE GENOMIC DNA]</scope>
    <source>
        <strain evidence="7">NLD-2019</strain>
        <tissue evidence="7">Leaf</tissue>
    </source>
</reference>
<feature type="compositionally biased region" description="Polar residues" evidence="5">
    <location>
        <begin position="355"/>
        <end position="366"/>
    </location>
</feature>
<evidence type="ECO:0000313" key="8">
    <source>
        <dbReference type="Proteomes" id="UP000326396"/>
    </source>
</evidence>
<dbReference type="AlphaFoldDB" id="A0A5N6LRM0"/>
<dbReference type="InterPro" id="IPR000315">
    <property type="entry name" value="Znf_B-box"/>
</dbReference>
<feature type="compositionally biased region" description="Polar residues" evidence="5">
    <location>
        <begin position="318"/>
        <end position="329"/>
    </location>
</feature>
<dbReference type="GO" id="GO:0008270">
    <property type="term" value="F:zinc ion binding"/>
    <property type="evidence" value="ECO:0007669"/>
    <property type="project" value="UniProtKB-KW"/>
</dbReference>
<dbReference type="PROSITE" id="PS50119">
    <property type="entry name" value="ZF_BBOX"/>
    <property type="match status" value="1"/>
</dbReference>
<keyword evidence="2 4" id="KW-0863">Zinc-finger</keyword>
<sequence>MSIECCLICGPFLDRWIDNNLSVSLFEHVREAQSQWCMIIISSSSYRTDCRFADAAYLCLSCDTKVHSANPLSKRHHRTLICDMCRRRPTYVRCYHHQKFMCRGCDRSQHEASSQHIKRVMNSYVGCPSARDLGALWGFDLSRFGSNSCTSSSTNVVDLETNKHVKIYGGIQASILQQLVDLLRLQTSDVDQIPSVVRCEEHKVVQDDIDQSSQQLWLGEGHPNHHEMIMDSCSSPFTQLDHLESETDVIDLQGGPFWQCKSRVPSGQLWSQNMQDLGVCEEPSCLDDLDIPDIDLTFRNFEDLFRIEQEPSRENQDKSANTLVTNSESSPKKARYASQIMSFSHSRFSAESSRTMSIDSGTSPSCRSLEDNESAKLEEKKNIQLQDSKQKQYGYRKARSDTRKRTKSQSWNFESHGSVARSF</sequence>
<feature type="region of interest" description="Disordered" evidence="5">
    <location>
        <begin position="351"/>
        <end position="423"/>
    </location>
</feature>
<evidence type="ECO:0000259" key="6">
    <source>
        <dbReference type="PROSITE" id="PS50119"/>
    </source>
</evidence>
<evidence type="ECO:0000256" key="5">
    <source>
        <dbReference type="SAM" id="MobiDB-lite"/>
    </source>
</evidence>
<gene>
    <name evidence="7" type="ORF">E3N88_37624</name>
</gene>
<dbReference type="PANTHER" id="PTHR31717">
    <property type="entry name" value="ZINC FINGER PROTEIN CONSTANS-LIKE 10"/>
    <property type="match status" value="1"/>
</dbReference>
<name>A0A5N6LRM0_9ASTR</name>
<dbReference type="Proteomes" id="UP000326396">
    <property type="component" value="Linkage Group LG8"/>
</dbReference>
<comment type="caution">
    <text evidence="7">The sequence shown here is derived from an EMBL/GenBank/DDBJ whole genome shotgun (WGS) entry which is preliminary data.</text>
</comment>
<accession>A0A5N6LRM0</accession>
<proteinExistence type="predicted"/>
<keyword evidence="1" id="KW-0479">Metal-binding</keyword>
<dbReference type="PANTHER" id="PTHR31717:SF40">
    <property type="entry name" value="ZINC FINGER PROTEIN CONSTANS-LIKE 10"/>
    <property type="match status" value="1"/>
</dbReference>
<dbReference type="CDD" id="cd19821">
    <property type="entry name" value="Bbox1_BBX-like"/>
    <property type="match status" value="1"/>
</dbReference>
<dbReference type="EMBL" id="SZYD01000018">
    <property type="protein sequence ID" value="KAD2804247.1"/>
    <property type="molecule type" value="Genomic_DNA"/>
</dbReference>
<evidence type="ECO:0000256" key="4">
    <source>
        <dbReference type="PROSITE-ProRule" id="PRU00024"/>
    </source>
</evidence>
<evidence type="ECO:0000256" key="2">
    <source>
        <dbReference type="ARBA" id="ARBA00022771"/>
    </source>
</evidence>
<protein>
    <recommendedName>
        <fullName evidence="6">B box-type domain-containing protein</fullName>
    </recommendedName>
</protein>